<dbReference type="Proteomes" id="UP001295469">
    <property type="component" value="Chromosome C05"/>
</dbReference>
<dbReference type="AlphaFoldDB" id="A0A816LAI4"/>
<protein>
    <submittedName>
        <fullName evidence="2">(rape) hypothetical protein</fullName>
    </submittedName>
</protein>
<organism evidence="2">
    <name type="scientific">Brassica napus</name>
    <name type="common">Rape</name>
    <dbReference type="NCBI Taxonomy" id="3708"/>
    <lineage>
        <taxon>Eukaryota</taxon>
        <taxon>Viridiplantae</taxon>
        <taxon>Streptophyta</taxon>
        <taxon>Embryophyta</taxon>
        <taxon>Tracheophyta</taxon>
        <taxon>Spermatophyta</taxon>
        <taxon>Magnoliopsida</taxon>
        <taxon>eudicotyledons</taxon>
        <taxon>Gunneridae</taxon>
        <taxon>Pentapetalae</taxon>
        <taxon>rosids</taxon>
        <taxon>malvids</taxon>
        <taxon>Brassicales</taxon>
        <taxon>Brassicaceae</taxon>
        <taxon>Brassiceae</taxon>
        <taxon>Brassica</taxon>
    </lineage>
</organism>
<evidence type="ECO:0000313" key="2">
    <source>
        <dbReference type="EMBL" id="CAF1935032.1"/>
    </source>
</evidence>
<feature type="region of interest" description="Disordered" evidence="1">
    <location>
        <begin position="19"/>
        <end position="40"/>
    </location>
</feature>
<gene>
    <name evidence="2" type="ORF">DARMORV10_C05P54740.1</name>
</gene>
<reference evidence="2" key="1">
    <citation type="submission" date="2021-01" db="EMBL/GenBank/DDBJ databases">
        <authorList>
            <consortium name="Genoscope - CEA"/>
            <person name="William W."/>
        </authorList>
    </citation>
    <scope>NUCLEOTIDE SEQUENCE</scope>
</reference>
<name>A0A816LAI4_BRANA</name>
<proteinExistence type="predicted"/>
<accession>A0A816LAI4</accession>
<evidence type="ECO:0000256" key="1">
    <source>
        <dbReference type="SAM" id="MobiDB-lite"/>
    </source>
</evidence>
<dbReference type="EMBL" id="HG994369">
    <property type="protein sequence ID" value="CAF1935032.1"/>
    <property type="molecule type" value="Genomic_DNA"/>
</dbReference>
<sequence length="65" mass="8135">MAFFLLKYEQQYCKYNEQKKKTDLEPKEKEENPRNRKETEHLQIGIQVKKDWALSWWDQYIILSR</sequence>